<dbReference type="AlphaFoldDB" id="A0A2S6IWS3"/>
<feature type="region of interest" description="Disordered" evidence="1">
    <location>
        <begin position="1"/>
        <end position="22"/>
    </location>
</feature>
<gene>
    <name evidence="2" type="ORF">CLV92_101436</name>
</gene>
<evidence type="ECO:0000313" key="2">
    <source>
        <dbReference type="EMBL" id="PPK98736.1"/>
    </source>
</evidence>
<dbReference type="InterPro" id="IPR050458">
    <property type="entry name" value="LolB"/>
</dbReference>
<feature type="region of interest" description="Disordered" evidence="1">
    <location>
        <begin position="131"/>
        <end position="179"/>
    </location>
</feature>
<feature type="compositionally biased region" description="Basic and acidic residues" evidence="1">
    <location>
        <begin position="152"/>
        <end position="173"/>
    </location>
</feature>
<name>A0A2S6IWS3_9ACTN</name>
<dbReference type="PANTHER" id="PTHR30634">
    <property type="entry name" value="OUTER MEMBRANE LOLAB LIPOPROTEIN INSERTION APPARATUS"/>
    <property type="match status" value="1"/>
</dbReference>
<sequence length="805" mass="84950">MSAEPVAQEQVTHEQVRSSPAAGGARVRVCGVRHHGPGSARAVLAALESLQPDVVLLEGPADADPLVALAGAADMEPPVALLAHVTGEPRTSAFWPFAVFSPEWQALRWAVLHGVPVRFCDLPAAAVLAMRDDGSGTGEPEGAESGGAEPGPGREDGEPPRGDGEEHGDDGPRDGAAPGTAELLRADPLAALAAAAGYDDPERWWDDVVESRLDAPAPFDVITDAMAAVREHAPALPAAEEERETRREAHMRQVLRAVLKEGAQRVAVVCGAWHAPALSGKLPPAAADARTLRGLPRRRVSLTWVPWTHSRLAAASGYGAGVDSPGWYHHLFTSPDEPVTRWLIAVAGVLRAEDLPVSTASVIEAVRLADALAVMRGRPLAGLAEVTEATRAVLCEGDESALHLVTRRLVVGEALGRVPAETPAVPLDSDLRATAKALRLKLDPLERTLELDLRKDTDLARSRLLHRLALLGVDWGRAAASLTRSTGTFRETWQLVWRPELAVDVIEASVWGTTVEAAATARAVERAGEATLPQLTALVERCLLAGLPQALPPVLRALDVRAAADADVEHLMTALPPLVRAHRYSDVRRTGSGDLAQVADALLVRVCAALPAAVVSLDDDAARDLRRAVDAVHEAVGLWEDPRGSRLWSATLAGLVAVEPGRQGPPGLLAGRIVRLLRDSGDLPAAEAARRLGFTLSRGTPAPAAAGWVEGFLGSGGGTVLVHDEDLLALLDAWVCSLPEREFTDVLPLLRRTFGGFAAPERRALGDALRRGSGARRGEGRSAGVDEERAAPALRTAAMLLGVPA</sequence>
<keyword evidence="3" id="KW-1185">Reference proteome</keyword>
<evidence type="ECO:0000256" key="1">
    <source>
        <dbReference type="SAM" id="MobiDB-lite"/>
    </source>
</evidence>
<dbReference type="EMBL" id="PTJD01000001">
    <property type="protein sequence ID" value="PPK98736.1"/>
    <property type="molecule type" value="Genomic_DNA"/>
</dbReference>
<reference evidence="2 3" key="1">
    <citation type="submission" date="2018-02" db="EMBL/GenBank/DDBJ databases">
        <title>Genomic Encyclopedia of Archaeal and Bacterial Type Strains, Phase II (KMG-II): from individual species to whole genera.</title>
        <authorList>
            <person name="Goeker M."/>
        </authorList>
    </citation>
    <scope>NUCLEOTIDE SEQUENCE [LARGE SCALE GENOMIC DNA]</scope>
    <source>
        <strain evidence="2 3">DSM 22857</strain>
    </source>
</reference>
<proteinExistence type="predicted"/>
<organism evidence="2 3">
    <name type="scientific">Kineococcus xinjiangensis</name>
    <dbReference type="NCBI Taxonomy" id="512762"/>
    <lineage>
        <taxon>Bacteria</taxon>
        <taxon>Bacillati</taxon>
        <taxon>Actinomycetota</taxon>
        <taxon>Actinomycetes</taxon>
        <taxon>Kineosporiales</taxon>
        <taxon>Kineosporiaceae</taxon>
        <taxon>Kineococcus</taxon>
    </lineage>
</organism>
<dbReference type="Proteomes" id="UP000239485">
    <property type="component" value="Unassembled WGS sequence"/>
</dbReference>
<protein>
    <submittedName>
        <fullName evidence="2">Uncharacterized protein</fullName>
    </submittedName>
</protein>
<evidence type="ECO:0000313" key="3">
    <source>
        <dbReference type="Proteomes" id="UP000239485"/>
    </source>
</evidence>
<dbReference type="Pfam" id="PF18934">
    <property type="entry name" value="DUF5682"/>
    <property type="match status" value="1"/>
</dbReference>
<feature type="compositionally biased region" description="Gly residues" evidence="1">
    <location>
        <begin position="135"/>
        <end position="150"/>
    </location>
</feature>
<dbReference type="PANTHER" id="PTHR30634:SF14">
    <property type="match status" value="1"/>
</dbReference>
<comment type="caution">
    <text evidence="2">The sequence shown here is derived from an EMBL/GenBank/DDBJ whole genome shotgun (WGS) entry which is preliminary data.</text>
</comment>
<feature type="region of interest" description="Disordered" evidence="1">
    <location>
        <begin position="768"/>
        <end position="788"/>
    </location>
</feature>
<dbReference type="InterPro" id="IPR043737">
    <property type="entry name" value="DUF5682"/>
</dbReference>
<accession>A0A2S6IWS3</accession>